<protein>
    <submittedName>
        <fullName evidence="2">Uncharacterized protein</fullName>
    </submittedName>
</protein>
<gene>
    <name evidence="2" type="ORF">PC113_g3885</name>
    <name evidence="3" type="ORF">PC115_g7536</name>
    <name evidence="4" type="ORF">PC118_g8086</name>
</gene>
<feature type="compositionally biased region" description="Acidic residues" evidence="1">
    <location>
        <begin position="151"/>
        <end position="162"/>
    </location>
</feature>
<dbReference type="Proteomes" id="UP000697107">
    <property type="component" value="Unassembled WGS sequence"/>
</dbReference>
<dbReference type="EMBL" id="RCMG01000063">
    <property type="protein sequence ID" value="KAG2865189.1"/>
    <property type="molecule type" value="Genomic_DNA"/>
</dbReference>
<reference evidence="2" key="1">
    <citation type="submission" date="2018-10" db="EMBL/GenBank/DDBJ databases">
        <title>Effector identification in a new, highly contiguous assembly of the strawberry crown rot pathogen Phytophthora cactorum.</title>
        <authorList>
            <person name="Armitage A.D."/>
            <person name="Nellist C.F."/>
            <person name="Bates H."/>
            <person name="Vickerstaff R.J."/>
            <person name="Harrison R.J."/>
        </authorList>
    </citation>
    <scope>NUCLEOTIDE SEQUENCE</scope>
    <source>
        <strain evidence="2">15-7</strain>
        <strain evidence="3">4032</strain>
        <strain evidence="4">P415</strain>
    </source>
</reference>
<evidence type="ECO:0000313" key="5">
    <source>
        <dbReference type="Proteomes" id="UP000735874"/>
    </source>
</evidence>
<dbReference type="Proteomes" id="UP000735874">
    <property type="component" value="Unassembled WGS sequence"/>
</dbReference>
<dbReference type="EMBL" id="RCMI01000183">
    <property type="protein sequence ID" value="KAG2927560.1"/>
    <property type="molecule type" value="Genomic_DNA"/>
</dbReference>
<dbReference type="VEuPathDB" id="FungiDB:PC110_g18218"/>
<dbReference type="EMBL" id="RCML01000202">
    <property type="protein sequence ID" value="KAG2985882.1"/>
    <property type="molecule type" value="Genomic_DNA"/>
</dbReference>
<comment type="caution">
    <text evidence="2">The sequence shown here is derived from an EMBL/GenBank/DDBJ whole genome shotgun (WGS) entry which is preliminary data.</text>
</comment>
<feature type="non-terminal residue" evidence="2">
    <location>
        <position position="162"/>
    </location>
</feature>
<organism evidence="2 5">
    <name type="scientific">Phytophthora cactorum</name>
    <dbReference type="NCBI Taxonomy" id="29920"/>
    <lineage>
        <taxon>Eukaryota</taxon>
        <taxon>Sar</taxon>
        <taxon>Stramenopiles</taxon>
        <taxon>Oomycota</taxon>
        <taxon>Peronosporomycetes</taxon>
        <taxon>Peronosporales</taxon>
        <taxon>Peronosporaceae</taxon>
        <taxon>Phytophthora</taxon>
    </lineage>
</organism>
<evidence type="ECO:0000313" key="4">
    <source>
        <dbReference type="EMBL" id="KAG2985882.1"/>
    </source>
</evidence>
<evidence type="ECO:0000313" key="2">
    <source>
        <dbReference type="EMBL" id="KAG2865189.1"/>
    </source>
</evidence>
<sequence>MEAHQSVGRVLYLPDGSFYVQACLPGVNFCPEVHVSDAGLGECRGGALMDTVDTIDSHENNEEEVPATAAPKSVSLLDVVDAIDSDDDDETVGAQSQASLQDAVSAMNLDNEELPDEQTRPTQVAMSGAALDLCPPIDLDRLSDTDSSSSSEEESDDYDSED</sequence>
<dbReference type="AlphaFoldDB" id="A0A8T0ZRS5"/>
<feature type="region of interest" description="Disordered" evidence="1">
    <location>
        <begin position="114"/>
        <end position="162"/>
    </location>
</feature>
<accession>A0A8T0ZRS5</accession>
<proteinExistence type="predicted"/>
<name>A0A8T0ZRS5_9STRA</name>
<evidence type="ECO:0000256" key="1">
    <source>
        <dbReference type="SAM" id="MobiDB-lite"/>
    </source>
</evidence>
<dbReference type="Proteomes" id="UP000774804">
    <property type="component" value="Unassembled WGS sequence"/>
</dbReference>
<evidence type="ECO:0000313" key="3">
    <source>
        <dbReference type="EMBL" id="KAG2927560.1"/>
    </source>
</evidence>